<keyword evidence="1" id="KW-0472">Membrane</keyword>
<accession>A0AAC8TGC9</accession>
<evidence type="ECO:0000313" key="2">
    <source>
        <dbReference type="EMBL" id="AKJ05067.1"/>
    </source>
</evidence>
<keyword evidence="1" id="KW-0812">Transmembrane</keyword>
<evidence type="ECO:0000313" key="3">
    <source>
        <dbReference type="EMBL" id="REG35770.1"/>
    </source>
</evidence>
<evidence type="ECO:0000256" key="1">
    <source>
        <dbReference type="SAM" id="Phobius"/>
    </source>
</evidence>
<reference evidence="3 5" key="2">
    <citation type="submission" date="2018-08" db="EMBL/GenBank/DDBJ databases">
        <title>Genomic Encyclopedia of Archaeal and Bacterial Type Strains, Phase II (KMG-II): from individual species to whole genera.</title>
        <authorList>
            <person name="Goeker M."/>
        </authorList>
    </citation>
    <scope>NUCLEOTIDE SEQUENCE [LARGE SCALE GENOMIC DNA]</scope>
    <source>
        <strain evidence="3 5">DSM 2261</strain>
    </source>
</reference>
<evidence type="ECO:0000313" key="4">
    <source>
        <dbReference type="Proteomes" id="UP000035579"/>
    </source>
</evidence>
<dbReference type="EMBL" id="CP011509">
    <property type="protein sequence ID" value="AKJ05067.1"/>
    <property type="molecule type" value="Genomic_DNA"/>
</dbReference>
<keyword evidence="1" id="KW-1133">Transmembrane helix</keyword>
<dbReference type="Proteomes" id="UP000256345">
    <property type="component" value="Unassembled WGS sequence"/>
</dbReference>
<protein>
    <submittedName>
        <fullName evidence="2">Uncharacterized protein</fullName>
    </submittedName>
</protein>
<dbReference type="Proteomes" id="UP000035579">
    <property type="component" value="Chromosome"/>
</dbReference>
<dbReference type="AlphaFoldDB" id="A0AAC8TGC9"/>
<sequence>MDGIKVFLIILAGGAAMGTLWGLYKWLIGEPTDDPTHSPDHDSSDDYE</sequence>
<evidence type="ECO:0000313" key="5">
    <source>
        <dbReference type="Proteomes" id="UP000256345"/>
    </source>
</evidence>
<dbReference type="KEGG" id="age:AA314_06693"/>
<gene>
    <name evidence="2" type="ORF">AA314_06693</name>
    <name evidence="3" type="ORF">ATI61_102138</name>
</gene>
<feature type="transmembrane region" description="Helical" evidence="1">
    <location>
        <begin position="6"/>
        <end position="24"/>
    </location>
</feature>
<organism evidence="2 4">
    <name type="scientific">Archangium gephyra</name>
    <dbReference type="NCBI Taxonomy" id="48"/>
    <lineage>
        <taxon>Bacteria</taxon>
        <taxon>Pseudomonadati</taxon>
        <taxon>Myxococcota</taxon>
        <taxon>Myxococcia</taxon>
        <taxon>Myxococcales</taxon>
        <taxon>Cystobacterineae</taxon>
        <taxon>Archangiaceae</taxon>
        <taxon>Archangium</taxon>
    </lineage>
</organism>
<keyword evidence="5" id="KW-1185">Reference proteome</keyword>
<reference evidence="2 4" key="1">
    <citation type="submission" date="2015-05" db="EMBL/GenBank/DDBJ databases">
        <title>Genome assembly of Archangium gephyra DSM 2261.</title>
        <authorList>
            <person name="Sharma G."/>
            <person name="Subramanian S."/>
        </authorList>
    </citation>
    <scope>NUCLEOTIDE SEQUENCE [LARGE SCALE GENOMIC DNA]</scope>
    <source>
        <strain evidence="2 4">DSM 2261</strain>
    </source>
</reference>
<dbReference type="RefSeq" id="WP_156349908.1">
    <property type="nucleotide sequence ID" value="NZ_CP011509.1"/>
</dbReference>
<dbReference type="EMBL" id="QUMU01000002">
    <property type="protein sequence ID" value="REG35770.1"/>
    <property type="molecule type" value="Genomic_DNA"/>
</dbReference>
<proteinExistence type="predicted"/>
<name>A0AAC8TGC9_9BACT</name>